<keyword evidence="2" id="KW-1185">Reference proteome</keyword>
<dbReference type="Proteomes" id="UP000814140">
    <property type="component" value="Unassembled WGS sequence"/>
</dbReference>
<comment type="caution">
    <text evidence="1">The sequence shown here is derived from an EMBL/GenBank/DDBJ whole genome shotgun (WGS) entry which is preliminary data.</text>
</comment>
<evidence type="ECO:0000313" key="1">
    <source>
        <dbReference type="EMBL" id="KAI0056179.1"/>
    </source>
</evidence>
<reference evidence="1" key="1">
    <citation type="submission" date="2021-03" db="EMBL/GenBank/DDBJ databases">
        <authorList>
            <consortium name="DOE Joint Genome Institute"/>
            <person name="Ahrendt S."/>
            <person name="Looney B.P."/>
            <person name="Miyauchi S."/>
            <person name="Morin E."/>
            <person name="Drula E."/>
            <person name="Courty P.E."/>
            <person name="Chicoki N."/>
            <person name="Fauchery L."/>
            <person name="Kohler A."/>
            <person name="Kuo A."/>
            <person name="Labutti K."/>
            <person name="Pangilinan J."/>
            <person name="Lipzen A."/>
            <person name="Riley R."/>
            <person name="Andreopoulos W."/>
            <person name="He G."/>
            <person name="Johnson J."/>
            <person name="Barry K.W."/>
            <person name="Grigoriev I.V."/>
            <person name="Nagy L."/>
            <person name="Hibbett D."/>
            <person name="Henrissat B."/>
            <person name="Matheny P.B."/>
            <person name="Labbe J."/>
            <person name="Martin F."/>
        </authorList>
    </citation>
    <scope>NUCLEOTIDE SEQUENCE</scope>
    <source>
        <strain evidence="1">HHB10654</strain>
    </source>
</reference>
<protein>
    <submittedName>
        <fullName evidence="1">Uncharacterized protein</fullName>
    </submittedName>
</protein>
<name>A0ACB8SI19_9AGAM</name>
<proteinExistence type="predicted"/>
<organism evidence="1 2">
    <name type="scientific">Artomyces pyxidatus</name>
    <dbReference type="NCBI Taxonomy" id="48021"/>
    <lineage>
        <taxon>Eukaryota</taxon>
        <taxon>Fungi</taxon>
        <taxon>Dikarya</taxon>
        <taxon>Basidiomycota</taxon>
        <taxon>Agaricomycotina</taxon>
        <taxon>Agaricomycetes</taxon>
        <taxon>Russulales</taxon>
        <taxon>Auriscalpiaceae</taxon>
        <taxon>Artomyces</taxon>
    </lineage>
</organism>
<gene>
    <name evidence="1" type="ORF">BV25DRAFT_1921184</name>
</gene>
<dbReference type="EMBL" id="MU277269">
    <property type="protein sequence ID" value="KAI0056179.1"/>
    <property type="molecule type" value="Genomic_DNA"/>
</dbReference>
<reference evidence="1" key="2">
    <citation type="journal article" date="2022" name="New Phytol.">
        <title>Evolutionary transition to the ectomycorrhizal habit in the genomes of a hyperdiverse lineage of mushroom-forming fungi.</title>
        <authorList>
            <person name="Looney B."/>
            <person name="Miyauchi S."/>
            <person name="Morin E."/>
            <person name="Drula E."/>
            <person name="Courty P.E."/>
            <person name="Kohler A."/>
            <person name="Kuo A."/>
            <person name="LaButti K."/>
            <person name="Pangilinan J."/>
            <person name="Lipzen A."/>
            <person name="Riley R."/>
            <person name="Andreopoulos W."/>
            <person name="He G."/>
            <person name="Johnson J."/>
            <person name="Nolan M."/>
            <person name="Tritt A."/>
            <person name="Barry K.W."/>
            <person name="Grigoriev I.V."/>
            <person name="Nagy L.G."/>
            <person name="Hibbett D."/>
            <person name="Henrissat B."/>
            <person name="Matheny P.B."/>
            <person name="Labbe J."/>
            <person name="Martin F.M."/>
        </authorList>
    </citation>
    <scope>NUCLEOTIDE SEQUENCE</scope>
    <source>
        <strain evidence="1">HHB10654</strain>
    </source>
</reference>
<accession>A0ACB8SI19</accession>
<sequence length="778" mass="87177">MPAQRPSDFPHSSTTRALSPYSREDVPTSANSKARKRGKKLPEATCTAEPPSLQPTPPPSPRKPRTPRKSPNKNSPATTSTSSPTSSTCLLSQAEATSKKWYRQPKTTSQYDGYIKNGRLWLQSFSTCEHEEVEVPDGDPSLGREKFVDAFDKLSEYTAVALLLYTVYKCDEQGNGFATAEGVRAAFKQHFERALGCQGNTWSLNSTTGKWEGNPVFYPEYKVYYESLKRRQLKTGILHQATPMLPKDLKIILDYFSTPEASSRFSQTKILFFSAFATTAFNLWTRCDELIHLPAKDMLFIDSNSSDEESHIRFDLIFRKTNQNSSICHRLQVPPQPECAEIDAYQHMKAWLVHLESQMGRKVQGQDFIFPAIASTGMLKIGESMPAASIDRLLADVVEASGLLKGRQAKFSTHCFRRGGAQYRFMWAKHKWSLKAVKWWGGWSSGDDINTIMRYLLDELVVYEETFEDMLMKNRVTNRQETFMGEPEALSEAAVTKMDLDRLCEKVAELIGQSHVRGTCATNIVPGPINDDPSHRLPGTPQPLSSTPQPPRSISEPTSPSSTASAGALITPLKQCIRQLETIVEDRSTQHSPVDAGEDSLLRSVLAAKECLDKTIEECEKRGVQVEDLPDRNLPDLLTRSSPPPTLSTKDDISKFLIAKLGRIPTTRTFKDVTKFWEDGSPQSGLGVALKDWKTRITDFGYALTDLHSSEAVKYSNIQQVYTEYEKQYSGNLEQFTAAYPDISLGYGKLRRAILSVRVGRGESRRRKSKKKDGASDL</sequence>
<evidence type="ECO:0000313" key="2">
    <source>
        <dbReference type="Proteomes" id="UP000814140"/>
    </source>
</evidence>